<dbReference type="EMBL" id="JBBMFV010000004">
    <property type="protein sequence ID" value="MEO3939820.1"/>
    <property type="molecule type" value="Genomic_DNA"/>
</dbReference>
<dbReference type="Pfam" id="PF07669">
    <property type="entry name" value="Eco57I"/>
    <property type="match status" value="1"/>
</dbReference>
<evidence type="ECO:0000256" key="2">
    <source>
        <dbReference type="ARBA" id="ARBA00022603"/>
    </source>
</evidence>
<name>A0ABV0GMS2_PAENI</name>
<dbReference type="InterPro" id="IPR050953">
    <property type="entry name" value="N4_N6_ade-DNA_methylase"/>
</dbReference>
<keyword evidence="4" id="KW-0949">S-adenosyl-L-methionine</keyword>
<comment type="caution">
    <text evidence="7">The sequence shown here is derived from an EMBL/GenBank/DDBJ whole genome shotgun (WGS) entry which is preliminary data.</text>
</comment>
<dbReference type="Gene3D" id="3.40.50.150">
    <property type="entry name" value="Vaccinia Virus protein VP39"/>
    <property type="match status" value="1"/>
</dbReference>
<comment type="catalytic activity">
    <reaction evidence="5">
        <text>a 2'-deoxyadenosine in DNA + S-adenosyl-L-methionine = an N(6)-methyl-2'-deoxyadenosine in DNA + S-adenosyl-L-homocysteine + H(+)</text>
        <dbReference type="Rhea" id="RHEA:15197"/>
        <dbReference type="Rhea" id="RHEA-COMP:12418"/>
        <dbReference type="Rhea" id="RHEA-COMP:12419"/>
        <dbReference type="ChEBI" id="CHEBI:15378"/>
        <dbReference type="ChEBI" id="CHEBI:57856"/>
        <dbReference type="ChEBI" id="CHEBI:59789"/>
        <dbReference type="ChEBI" id="CHEBI:90615"/>
        <dbReference type="ChEBI" id="CHEBI:90616"/>
        <dbReference type="EC" id="2.1.1.72"/>
    </reaction>
</comment>
<evidence type="ECO:0000256" key="5">
    <source>
        <dbReference type="ARBA" id="ARBA00047942"/>
    </source>
</evidence>
<keyword evidence="3 7" id="KW-0808">Transferase</keyword>
<reference evidence="7 8" key="1">
    <citation type="journal article" date="2024" name="Appl. Microbiol. Biotechnol.">
        <title>Biosynthetic gene clusters with biotechnological applications in novel Antarctic isolates from Actinomycetota.</title>
        <authorList>
            <person name="Bruna P."/>
            <person name="Nunez-Montero K."/>
            <person name="Contreras M.J."/>
            <person name="Leal K."/>
            <person name="Garcia M."/>
            <person name="Abanto M."/>
            <person name="Barrientos L."/>
        </authorList>
    </citation>
    <scope>NUCLEOTIDE SEQUENCE [LARGE SCALE GENOMIC DNA]</scope>
    <source>
        <strain evidence="7 8">Se16.17</strain>
    </source>
</reference>
<dbReference type="NCBIfam" id="NF033452">
    <property type="entry name" value="BREX_1_MTaseX"/>
    <property type="match status" value="1"/>
</dbReference>
<dbReference type="InterPro" id="IPR002052">
    <property type="entry name" value="DNA_methylase_N6_adenine_CS"/>
</dbReference>
<dbReference type="EC" id="2.1.1.72" evidence="1"/>
<evidence type="ECO:0000259" key="6">
    <source>
        <dbReference type="Pfam" id="PF07669"/>
    </source>
</evidence>
<keyword evidence="8" id="KW-1185">Reference proteome</keyword>
<dbReference type="PROSITE" id="PS00092">
    <property type="entry name" value="N6_MTASE"/>
    <property type="match status" value="1"/>
</dbReference>
<dbReference type="PANTHER" id="PTHR33841:SF1">
    <property type="entry name" value="DNA METHYLTRANSFERASE A"/>
    <property type="match status" value="1"/>
</dbReference>
<protein>
    <recommendedName>
        <fullName evidence="1">site-specific DNA-methyltransferase (adenine-specific)</fullName>
        <ecNumber evidence="1">2.1.1.72</ecNumber>
    </recommendedName>
</protein>
<dbReference type="InterPro" id="IPR011639">
    <property type="entry name" value="MethylTrfase_TaqI-like_dom"/>
</dbReference>
<accession>A0ABV0GMS2</accession>
<dbReference type="PANTHER" id="PTHR33841">
    <property type="entry name" value="DNA METHYLTRANSFERASE YEEA-RELATED"/>
    <property type="match status" value="1"/>
</dbReference>
<organism evidence="7 8">
    <name type="scientific">Paenarthrobacter nicotinovorans</name>
    <name type="common">Arthrobacter nicotinovorans</name>
    <dbReference type="NCBI Taxonomy" id="29320"/>
    <lineage>
        <taxon>Bacteria</taxon>
        <taxon>Bacillati</taxon>
        <taxon>Actinomycetota</taxon>
        <taxon>Actinomycetes</taxon>
        <taxon>Micrococcales</taxon>
        <taxon>Micrococcaceae</taxon>
        <taxon>Paenarthrobacter</taxon>
    </lineage>
</organism>
<dbReference type="SUPFAM" id="SSF53335">
    <property type="entry name" value="S-adenosyl-L-methionine-dependent methyltransferases"/>
    <property type="match status" value="1"/>
</dbReference>
<evidence type="ECO:0000256" key="3">
    <source>
        <dbReference type="ARBA" id="ARBA00022679"/>
    </source>
</evidence>
<dbReference type="Proteomes" id="UP001448614">
    <property type="component" value="Unassembled WGS sequence"/>
</dbReference>
<gene>
    <name evidence="7" type="primary">pglX</name>
    <name evidence="7" type="ORF">V3C41_01910</name>
</gene>
<proteinExistence type="predicted"/>
<dbReference type="GO" id="GO:0032259">
    <property type="term" value="P:methylation"/>
    <property type="evidence" value="ECO:0007669"/>
    <property type="project" value="UniProtKB-KW"/>
</dbReference>
<dbReference type="RefSeq" id="WP_347781698.1">
    <property type="nucleotide sequence ID" value="NZ_JBBMFV010000004.1"/>
</dbReference>
<evidence type="ECO:0000256" key="1">
    <source>
        <dbReference type="ARBA" id="ARBA00011900"/>
    </source>
</evidence>
<evidence type="ECO:0000313" key="8">
    <source>
        <dbReference type="Proteomes" id="UP001448614"/>
    </source>
</evidence>
<keyword evidence="2 7" id="KW-0489">Methyltransferase</keyword>
<evidence type="ECO:0000256" key="4">
    <source>
        <dbReference type="ARBA" id="ARBA00022691"/>
    </source>
</evidence>
<feature type="domain" description="Type II methyltransferase M.TaqI-like" evidence="6">
    <location>
        <begin position="335"/>
        <end position="548"/>
    </location>
</feature>
<sequence>METAPLKTFAIWARTALIREVSARISVVLASEELRQEQPSAVAALEKAVNAAGGSDKGRDTVADKVAYTWFNRIIALRFMDAKAYTGIGVVSPERGREGGQPEVLAEAKRGNIDSTVVTNKRTAETVTSLLNGMRRSDDPQGEAYALLLAEYCRHWNRSMPFMFEREGDYTELLIPANLLADDSVMARAVDVLTEDVCQDVEVIGWLYQFYISERRGEVVAGFKKNRKAGAAEIPAATQLFTPHWLVRYLVENSLGRLWLLNRPSSRLADQMDYYLAPVDEEMDYLKISRPEELKIIDPACGSGHMLTYAFDLLYAIYEEEGYAPSDIPSLILTNNLYGTEIDPRAGALAAFALAMKARACQRTFFAKDVELNIRVLEPISFTPAELDALVTDDDNRADEEAFWNQFEYADTFGSLIQPREDLLARLRSALDANASGDDLLLQDQFDRAARVILQADYLSQRYSIVVANPPYMGSGNMGAKLSAWVKDTHPDEKQDLYACFVTRGSRLVRSHGLVAMITGDTWMTIKTFEGFRKKLFESHTFRGFLHLHDVSNHPDIFGANAAFVLSKGHTSRYQSMFVYLEPLSAEAKRTQLLEAIRSPQSPWAFRVRGEQLEKIPGMPIVYRLSNAMLGAFARGKPLGKLAAPVVGLQTGENNRYIRFWWEVSRNRSGFGYANRAEARASGRKWFPYNKGGEYRKWWGNQDYVVNWEDDGRELAAFKPRSVIRNPGHYFSPSVSWSKISSGDPAFRAYPEGFIFDHAGTSIFAHDDLTRQQLLGICNSSVALELLKAMAPTLNFEVGIIAKLPVVLPDSSGPLNEVVEALVTLARRDSNQLETSWEFAANPLVGEGNKSLSEIVASHYEDCYATILRGQELEQRNNRIVAEMYGLVDEVSTSVSLNKISLNRNVVARYGEEERIAKFNSEAVGALISYAIGCMFGRYSLEEPGLILSDQGDSLQNFLTKVPNPSFLPDKDNVIPIVDGEWFEDDIVARFRQFLRAAFGEELFEENLRFVADALGVKDVRDYFVKSFYKDHWQRYKKRPIYWMFSSPRGSFNALVYVHRYTPSTVSTVLNEYLREFKGKLDASRQHHERLAAGTGTPRQQAAAQKEVDRLRNVLLELDEYEHDVLYPLATQQVQIDLDDGVKANYPKLGAALKKIPGLEASDE</sequence>
<dbReference type="InterPro" id="IPR029063">
    <property type="entry name" value="SAM-dependent_MTases_sf"/>
</dbReference>
<evidence type="ECO:0000313" key="7">
    <source>
        <dbReference type="EMBL" id="MEO3939820.1"/>
    </source>
</evidence>
<dbReference type="InterPro" id="IPR047939">
    <property type="entry name" value="BREX_1_PglX"/>
</dbReference>
<dbReference type="PRINTS" id="PR00507">
    <property type="entry name" value="N12N6MTFRASE"/>
</dbReference>
<dbReference type="GO" id="GO:0009007">
    <property type="term" value="F:site-specific DNA-methyltransferase (adenine-specific) activity"/>
    <property type="evidence" value="ECO:0007669"/>
    <property type="project" value="UniProtKB-EC"/>
</dbReference>